<accession>A0A075H180</accession>
<keyword evidence="4" id="KW-0808">Transferase</keyword>
<dbReference type="PANTHER" id="PTHR42870:SF6">
    <property type="entry name" value="ACETYL-COA C-ACYLTRANSFERASE"/>
    <property type="match status" value="1"/>
</dbReference>
<dbReference type="PIRSF" id="PIRSF000429">
    <property type="entry name" value="Ac-CoA_Ac_transf"/>
    <property type="match status" value="1"/>
</dbReference>
<dbReference type="InterPro" id="IPR020616">
    <property type="entry name" value="Thiolase_N"/>
</dbReference>
<organism evidence="4">
    <name type="scientific">uncultured marine thaumarchaeote KM3_23_F10</name>
    <dbReference type="NCBI Taxonomy" id="1456100"/>
    <lineage>
        <taxon>Archaea</taxon>
        <taxon>Nitrososphaerota</taxon>
        <taxon>environmental samples</taxon>
    </lineage>
</organism>
<dbReference type="GO" id="GO:0008299">
    <property type="term" value="P:isoprenoid biosynthetic process"/>
    <property type="evidence" value="ECO:0007669"/>
    <property type="project" value="UniProtKB-KW"/>
</dbReference>
<dbReference type="AlphaFoldDB" id="A0A075H180"/>
<sequence length="368" mass="39845">MNKVAIVGTGQTKFSKEDGCTEKLLFESANKCIRSTKNCDSNDIDGVLVSTNDDSKYMGAILSEMMGIQPKISHSIEHLCSSGTSAIISAYSYISSGLSDIVLISGVESATNPGQVLKWDKSRGSLVHPIYWASMLTKSHKRKFHTTEEELAIVSAKNHKHAIDNPLAYSNEPKTVSEVMNSKQITDDLRILDCSRSCSGSSSILLASEEKAKKISEQLVWITGIGQKTTSASFTKNNLDEIKSTRIAANSAYEMANIRPNQVDVAEVHDAFSICELMAISELGIVSNEKSGEFVRNLFNTENRMINPRGGLIGAGHPLGATGISQTIEITNQLQGKSERRQIPNAKTGLIHNMSAAGTSSSVMVLEN</sequence>
<dbReference type="Gene3D" id="3.40.47.10">
    <property type="match status" value="1"/>
</dbReference>
<evidence type="ECO:0000259" key="3">
    <source>
        <dbReference type="Pfam" id="PF22691"/>
    </source>
</evidence>
<keyword evidence="4" id="KW-0012">Acyltransferase</keyword>
<dbReference type="InterPro" id="IPR002155">
    <property type="entry name" value="Thiolase"/>
</dbReference>
<evidence type="ECO:0000259" key="2">
    <source>
        <dbReference type="Pfam" id="PF00108"/>
    </source>
</evidence>
<dbReference type="InterPro" id="IPR055140">
    <property type="entry name" value="Thiolase_C_2"/>
</dbReference>
<dbReference type="Pfam" id="PF00108">
    <property type="entry name" value="Thiolase_N"/>
    <property type="match status" value="1"/>
</dbReference>
<keyword evidence="1" id="KW-0414">Isoprene biosynthesis</keyword>
<dbReference type="GO" id="GO:0003985">
    <property type="term" value="F:acetyl-CoA C-acetyltransferase activity"/>
    <property type="evidence" value="ECO:0007669"/>
    <property type="project" value="UniProtKB-EC"/>
</dbReference>
<evidence type="ECO:0000256" key="1">
    <source>
        <dbReference type="ARBA" id="ARBA00023229"/>
    </source>
</evidence>
<dbReference type="InterPro" id="IPR016039">
    <property type="entry name" value="Thiolase-like"/>
</dbReference>
<dbReference type="EMBL" id="KF900811">
    <property type="protein sequence ID" value="AIF07728.1"/>
    <property type="molecule type" value="Genomic_DNA"/>
</dbReference>
<proteinExistence type="predicted"/>
<evidence type="ECO:0000313" key="4">
    <source>
        <dbReference type="EMBL" id="AIF07728.1"/>
    </source>
</evidence>
<dbReference type="SUPFAM" id="SSF53901">
    <property type="entry name" value="Thiolase-like"/>
    <property type="match status" value="2"/>
</dbReference>
<dbReference type="Pfam" id="PF22691">
    <property type="entry name" value="Thiolase_C_1"/>
    <property type="match status" value="1"/>
</dbReference>
<feature type="domain" description="Thiolase N-terminal" evidence="2">
    <location>
        <begin position="4"/>
        <end position="125"/>
    </location>
</feature>
<name>A0A075H180_9ARCH</name>
<reference evidence="4" key="1">
    <citation type="journal article" date="2014" name="Genome Biol. Evol.">
        <title>Pangenome evidence for extensive interdomain horizontal transfer affecting lineage core and shell genes in uncultured planktonic thaumarchaeota and euryarchaeota.</title>
        <authorList>
            <person name="Deschamps P."/>
            <person name="Zivanovic Y."/>
            <person name="Moreira D."/>
            <person name="Rodriguez-Valera F."/>
            <person name="Lopez-Garcia P."/>
        </authorList>
    </citation>
    <scope>NUCLEOTIDE SEQUENCE</scope>
</reference>
<dbReference type="PANTHER" id="PTHR42870">
    <property type="entry name" value="ACETYL-COA C-ACETYLTRANSFERASE"/>
    <property type="match status" value="1"/>
</dbReference>
<feature type="domain" description="Thiolase C-terminal" evidence="3">
    <location>
        <begin position="229"/>
        <end position="368"/>
    </location>
</feature>
<protein>
    <submittedName>
        <fullName evidence="4">Propanoyl-CoA C-acyltransferase (AtoB)</fullName>
        <ecNumber evidence="4">2.3.1.9</ecNumber>
    </submittedName>
</protein>
<gene>
    <name evidence="4" type="primary">atoB</name>
</gene>
<dbReference type="CDD" id="cd00829">
    <property type="entry name" value="SCP-x_thiolase"/>
    <property type="match status" value="1"/>
</dbReference>
<dbReference type="EC" id="2.3.1.9" evidence="4"/>